<dbReference type="PANTHER" id="PTHR34660:SF7">
    <property type="entry name" value="DNA LIGASE-LIKE PROTEIN"/>
    <property type="match status" value="1"/>
</dbReference>
<name>A0A0A9DFA1_ARUDO</name>
<proteinExistence type="predicted"/>
<accession>A0A0A9DFA1</accession>
<dbReference type="AlphaFoldDB" id="A0A0A9DFA1"/>
<evidence type="ECO:0000256" key="1">
    <source>
        <dbReference type="SAM" id="MobiDB-lite"/>
    </source>
</evidence>
<reference evidence="2" key="1">
    <citation type="submission" date="2014-09" db="EMBL/GenBank/DDBJ databases">
        <authorList>
            <person name="Magalhaes I.L.F."/>
            <person name="Oliveira U."/>
            <person name="Santos F.R."/>
            <person name="Vidigal T.H.D.A."/>
            <person name="Brescovit A.D."/>
            <person name="Santos A.J."/>
        </authorList>
    </citation>
    <scope>NUCLEOTIDE SEQUENCE</scope>
    <source>
        <tissue evidence="2">Shoot tissue taken approximately 20 cm above the soil surface</tissue>
    </source>
</reference>
<evidence type="ECO:0000313" key="2">
    <source>
        <dbReference type="EMBL" id="JAD85358.1"/>
    </source>
</evidence>
<organism evidence="2">
    <name type="scientific">Arundo donax</name>
    <name type="common">Giant reed</name>
    <name type="synonym">Donax arundinaceus</name>
    <dbReference type="NCBI Taxonomy" id="35708"/>
    <lineage>
        <taxon>Eukaryota</taxon>
        <taxon>Viridiplantae</taxon>
        <taxon>Streptophyta</taxon>
        <taxon>Embryophyta</taxon>
        <taxon>Tracheophyta</taxon>
        <taxon>Spermatophyta</taxon>
        <taxon>Magnoliopsida</taxon>
        <taxon>Liliopsida</taxon>
        <taxon>Poales</taxon>
        <taxon>Poaceae</taxon>
        <taxon>PACMAD clade</taxon>
        <taxon>Arundinoideae</taxon>
        <taxon>Arundineae</taxon>
        <taxon>Arundo</taxon>
    </lineage>
</organism>
<reference evidence="2" key="2">
    <citation type="journal article" date="2015" name="Data Brief">
        <title>Shoot transcriptome of the giant reed, Arundo donax.</title>
        <authorList>
            <person name="Barrero R.A."/>
            <person name="Guerrero F.D."/>
            <person name="Moolhuijzen P."/>
            <person name="Goolsby J.A."/>
            <person name="Tidwell J."/>
            <person name="Bellgard S.E."/>
            <person name="Bellgard M.I."/>
        </authorList>
    </citation>
    <scope>NUCLEOTIDE SEQUENCE</scope>
    <source>
        <tissue evidence="2">Shoot tissue taken approximately 20 cm above the soil surface</tissue>
    </source>
</reference>
<dbReference type="EMBL" id="GBRH01212537">
    <property type="protein sequence ID" value="JAD85358.1"/>
    <property type="molecule type" value="Transcribed_RNA"/>
</dbReference>
<feature type="compositionally biased region" description="Basic and acidic residues" evidence="1">
    <location>
        <begin position="120"/>
        <end position="132"/>
    </location>
</feature>
<protein>
    <submittedName>
        <fullName evidence="2">Uncharacterized protein</fullName>
    </submittedName>
</protein>
<feature type="region of interest" description="Disordered" evidence="1">
    <location>
        <begin position="29"/>
        <end position="161"/>
    </location>
</feature>
<feature type="region of interest" description="Disordered" evidence="1">
    <location>
        <begin position="176"/>
        <end position="215"/>
    </location>
</feature>
<dbReference type="PANTHER" id="PTHR34660">
    <property type="entry name" value="MYB-LIKE PROTEIN X"/>
    <property type="match status" value="1"/>
</dbReference>
<sequence length="300" mass="33191">MGSGSSLLGKQNSIQHQNIVNVKSTAAAQQRINGGSQAVEKQVSTQLPAKFMQRDDPQTTTKVRQRIDPQLSVKEPVESADFLPAKMSGSVLPPARGMGRVDPPPAKTTPSVQAPSDMVQKVDTKLSPDIQRKCPPASAKLMPKETSTSEIRQLEVPQPPLLQNPKVELPVIKQHQQSIPSVPKEEPCSSGRNLEAVPVEAAKQSRSDRKKSRKVEKKEKKFRDLFVTWNPLLFEMEGSDLGEQDWLLGSTRKSDASMRNCRASDCLVPIQPVEQQSSLQPRATFLPDLNIYQLPYVVPF</sequence>